<dbReference type="InterPro" id="IPR007084">
    <property type="entry name" value="BRICHOS_dom"/>
</dbReference>
<name>A0A2S2QA52_9HEMI</name>
<dbReference type="AlphaFoldDB" id="A0A2S2QA52"/>
<evidence type="ECO:0000256" key="5">
    <source>
        <dbReference type="ARBA" id="ARBA00022989"/>
    </source>
</evidence>
<dbReference type="GO" id="GO:0005794">
    <property type="term" value="C:Golgi apparatus"/>
    <property type="evidence" value="ECO:0007669"/>
    <property type="project" value="TreeGrafter"/>
</dbReference>
<dbReference type="GO" id="GO:0042985">
    <property type="term" value="P:negative regulation of amyloid precursor protein biosynthetic process"/>
    <property type="evidence" value="ECO:0007669"/>
    <property type="project" value="TreeGrafter"/>
</dbReference>
<proteinExistence type="inferred from homology"/>
<keyword evidence="12" id="KW-1185">Reference proteome</keyword>
<dbReference type="InterPro" id="IPR040145">
    <property type="entry name" value="ITM2"/>
</dbReference>
<sequence length="309" mass="35424">MTVITMPSSEKKSDNVPLVTNIEVDPSSREKDLEAGNIENDLPVKSKFLVFRVINDRVYSMWALVYILLMSMFIICMMLYGEHIYRAIGNAFNDENDAFYGTGTIALNDNMALPMQDLNNDYEMNTLNEMELKNLEDFALNMDKIFNHDDIISEFKEDFEIDLKEDSYEKIVPNLPLTNSARFIHDFSANVTGIVDVDGRRCFVMPLNRSSVLPPKSLYDLFFKMSMGYYAVDTKNVMHNMRIVEPAVKDLTQYGIYIAKDCAGFPTFQLEKIVTGVFKRSAPTTKTFSAFSGQMELFHIVNYHDVDLQ</sequence>
<evidence type="ECO:0000313" key="12">
    <source>
        <dbReference type="Proteomes" id="UP000694846"/>
    </source>
</evidence>
<keyword evidence="6 9" id="KW-0472">Membrane</keyword>
<dbReference type="Pfam" id="PF04089">
    <property type="entry name" value="BRICHOS"/>
    <property type="match status" value="1"/>
</dbReference>
<dbReference type="RefSeq" id="XP_025419347.1">
    <property type="nucleotide sequence ID" value="XM_025563562.1"/>
</dbReference>
<evidence type="ECO:0000256" key="4">
    <source>
        <dbReference type="ARBA" id="ARBA00022968"/>
    </source>
</evidence>
<protein>
    <recommendedName>
        <fullName evidence="9">Integral membrane protein 2</fullName>
    </recommendedName>
</protein>
<feature type="domain" description="BRICHOS" evidence="10">
    <location>
        <begin position="175"/>
        <end position="270"/>
    </location>
</feature>
<accession>A0A2S2QA52</accession>
<dbReference type="PANTHER" id="PTHR10962:SF1">
    <property type="entry name" value="INTEGRAL MEMBRANE PROTEIN 2"/>
    <property type="match status" value="1"/>
</dbReference>
<keyword evidence="9" id="KW-1003">Cell membrane</keyword>
<dbReference type="OrthoDB" id="9982095at2759"/>
<dbReference type="GO" id="GO:0005886">
    <property type="term" value="C:plasma membrane"/>
    <property type="evidence" value="ECO:0007669"/>
    <property type="project" value="UniProtKB-UniRule"/>
</dbReference>
<dbReference type="SMART" id="SM01039">
    <property type="entry name" value="BRICHOS"/>
    <property type="match status" value="1"/>
</dbReference>
<keyword evidence="7" id="KW-1015">Disulfide bond</keyword>
<dbReference type="GO" id="GO:0001540">
    <property type="term" value="F:amyloid-beta binding"/>
    <property type="evidence" value="ECO:0007669"/>
    <property type="project" value="TreeGrafter"/>
</dbReference>
<keyword evidence="3 9" id="KW-0812">Transmembrane</keyword>
<keyword evidence="4 9" id="KW-0735">Signal-anchor</keyword>
<evidence type="ECO:0000256" key="6">
    <source>
        <dbReference type="ARBA" id="ARBA00023136"/>
    </source>
</evidence>
<keyword evidence="5 9" id="KW-1133">Transmembrane helix</keyword>
<comment type="subcellular location">
    <subcellularLocation>
        <location evidence="1 9">Membrane</location>
        <topology evidence="1 9">Single-pass type II membrane protein</topology>
    </subcellularLocation>
</comment>
<dbReference type="EMBL" id="GGMS01005298">
    <property type="protein sequence ID" value="MBY74501.1"/>
    <property type="molecule type" value="Transcribed_RNA"/>
</dbReference>
<evidence type="ECO:0000256" key="8">
    <source>
        <dbReference type="ARBA" id="ARBA00023180"/>
    </source>
</evidence>
<reference evidence="13" key="2">
    <citation type="submission" date="2025-04" db="UniProtKB">
        <authorList>
            <consortium name="RefSeq"/>
        </authorList>
    </citation>
    <scope>IDENTIFICATION</scope>
    <source>
        <tissue evidence="13">Whole body</tissue>
    </source>
</reference>
<evidence type="ECO:0000259" key="10">
    <source>
        <dbReference type="PROSITE" id="PS50869"/>
    </source>
</evidence>
<evidence type="ECO:0000256" key="7">
    <source>
        <dbReference type="ARBA" id="ARBA00023157"/>
    </source>
</evidence>
<evidence type="ECO:0000313" key="11">
    <source>
        <dbReference type="EMBL" id="MBY74501.1"/>
    </source>
</evidence>
<feature type="transmembrane region" description="Helical" evidence="9">
    <location>
        <begin position="59"/>
        <end position="80"/>
    </location>
</feature>
<evidence type="ECO:0000256" key="3">
    <source>
        <dbReference type="ARBA" id="ARBA00022692"/>
    </source>
</evidence>
<organism evidence="11">
    <name type="scientific">Sipha flava</name>
    <name type="common">yellow sugarcane aphid</name>
    <dbReference type="NCBI Taxonomy" id="143950"/>
    <lineage>
        <taxon>Eukaryota</taxon>
        <taxon>Metazoa</taxon>
        <taxon>Ecdysozoa</taxon>
        <taxon>Arthropoda</taxon>
        <taxon>Hexapoda</taxon>
        <taxon>Insecta</taxon>
        <taxon>Pterygota</taxon>
        <taxon>Neoptera</taxon>
        <taxon>Paraneoptera</taxon>
        <taxon>Hemiptera</taxon>
        <taxon>Sternorrhyncha</taxon>
        <taxon>Aphidomorpha</taxon>
        <taxon>Aphidoidea</taxon>
        <taxon>Aphididae</taxon>
        <taxon>Sipha</taxon>
    </lineage>
</organism>
<dbReference type="PROSITE" id="PS50869">
    <property type="entry name" value="BRICHOS"/>
    <property type="match status" value="1"/>
</dbReference>
<reference evidence="11" key="1">
    <citation type="submission" date="2018-04" db="EMBL/GenBank/DDBJ databases">
        <title>Transcriptome assembly of Sipha flava.</title>
        <authorList>
            <person name="Scully E.D."/>
            <person name="Geib S.M."/>
            <person name="Palmer N.A."/>
            <person name="Koch K."/>
            <person name="Bradshaw J."/>
            <person name="Heng-Moss T."/>
            <person name="Sarath G."/>
        </authorList>
    </citation>
    <scope>NUCLEOTIDE SEQUENCE</scope>
</reference>
<evidence type="ECO:0000313" key="13">
    <source>
        <dbReference type="RefSeq" id="XP_025419347.1"/>
    </source>
</evidence>
<dbReference type="PANTHER" id="PTHR10962">
    <property type="entry name" value="INTEGRAL TRANSMEMBRANE PROTEIN 2"/>
    <property type="match status" value="1"/>
</dbReference>
<keyword evidence="8" id="KW-0325">Glycoprotein</keyword>
<evidence type="ECO:0000256" key="2">
    <source>
        <dbReference type="ARBA" id="ARBA00006794"/>
    </source>
</evidence>
<comment type="similarity">
    <text evidence="2 9">Belongs to the ITM2 family.</text>
</comment>
<gene>
    <name evidence="11" type="primary">ITM2B_0</name>
    <name evidence="13" type="synonym">LOC112689735</name>
    <name evidence="11" type="ORF">g.147900</name>
</gene>
<evidence type="ECO:0000256" key="1">
    <source>
        <dbReference type="ARBA" id="ARBA00004606"/>
    </source>
</evidence>
<dbReference type="Proteomes" id="UP000694846">
    <property type="component" value="Unplaced"/>
</dbReference>
<evidence type="ECO:0000256" key="9">
    <source>
        <dbReference type="RuleBase" id="RU367061"/>
    </source>
</evidence>
<dbReference type="GO" id="GO:0070062">
    <property type="term" value="C:extracellular exosome"/>
    <property type="evidence" value="ECO:0007669"/>
    <property type="project" value="TreeGrafter"/>
</dbReference>